<gene>
    <name evidence="2" type="ORF">GCM10009663_57300</name>
</gene>
<organism evidence="2 3">
    <name type="scientific">Kitasatospora arboriphila</name>
    <dbReference type="NCBI Taxonomy" id="258052"/>
    <lineage>
        <taxon>Bacteria</taxon>
        <taxon>Bacillati</taxon>
        <taxon>Actinomycetota</taxon>
        <taxon>Actinomycetes</taxon>
        <taxon>Kitasatosporales</taxon>
        <taxon>Streptomycetaceae</taxon>
        <taxon>Kitasatospora</taxon>
    </lineage>
</organism>
<dbReference type="EMBL" id="BAAALD010000071">
    <property type="protein sequence ID" value="GAA1107954.1"/>
    <property type="molecule type" value="Genomic_DNA"/>
</dbReference>
<evidence type="ECO:0000313" key="2">
    <source>
        <dbReference type="EMBL" id="GAA1107954.1"/>
    </source>
</evidence>
<dbReference type="Proteomes" id="UP001499987">
    <property type="component" value="Unassembled WGS sequence"/>
</dbReference>
<keyword evidence="3" id="KW-1185">Reference proteome</keyword>
<reference evidence="2 3" key="1">
    <citation type="journal article" date="2019" name="Int. J. Syst. Evol. Microbiol.">
        <title>The Global Catalogue of Microorganisms (GCM) 10K type strain sequencing project: providing services to taxonomists for standard genome sequencing and annotation.</title>
        <authorList>
            <consortium name="The Broad Institute Genomics Platform"/>
            <consortium name="The Broad Institute Genome Sequencing Center for Infectious Disease"/>
            <person name="Wu L."/>
            <person name="Ma J."/>
        </authorList>
    </citation>
    <scope>NUCLEOTIDE SEQUENCE [LARGE SCALE GENOMIC DNA]</scope>
    <source>
        <strain evidence="2 3">JCM 13002</strain>
    </source>
</reference>
<evidence type="ECO:0000259" key="1">
    <source>
        <dbReference type="Pfam" id="PF19631"/>
    </source>
</evidence>
<dbReference type="InterPro" id="IPR045608">
    <property type="entry name" value="Trypco2"/>
</dbReference>
<protein>
    <recommendedName>
        <fullName evidence="1">Trypsin-co-occurring domain-containing protein</fullName>
    </recommendedName>
</protein>
<sequence length="109" mass="11744">MNGLEGNVAEAWAELGETVSAIRSQLQQAMDESVGESLRFRAGPVELEFTVEVRKEGEAKAKVFVLPWSAEARAAVSADAIHRIKFTMQPVDGAGADALISSEEDQRPS</sequence>
<proteinExistence type="predicted"/>
<accession>A0ABN1TXS7</accession>
<dbReference type="Pfam" id="PF19631">
    <property type="entry name" value="Trypco2"/>
    <property type="match status" value="1"/>
</dbReference>
<feature type="domain" description="Trypsin-co-occurring" evidence="1">
    <location>
        <begin position="14"/>
        <end position="90"/>
    </location>
</feature>
<name>A0ABN1TXS7_9ACTN</name>
<evidence type="ECO:0000313" key="3">
    <source>
        <dbReference type="Proteomes" id="UP001499987"/>
    </source>
</evidence>
<comment type="caution">
    <text evidence="2">The sequence shown here is derived from an EMBL/GenBank/DDBJ whole genome shotgun (WGS) entry which is preliminary data.</text>
</comment>